<organism evidence="1 2">
    <name type="scientific">Ancylostoma duodenale</name>
    <dbReference type="NCBI Taxonomy" id="51022"/>
    <lineage>
        <taxon>Eukaryota</taxon>
        <taxon>Metazoa</taxon>
        <taxon>Ecdysozoa</taxon>
        <taxon>Nematoda</taxon>
        <taxon>Chromadorea</taxon>
        <taxon>Rhabditida</taxon>
        <taxon>Rhabditina</taxon>
        <taxon>Rhabditomorpha</taxon>
        <taxon>Strongyloidea</taxon>
        <taxon>Ancylostomatidae</taxon>
        <taxon>Ancylostomatinae</taxon>
        <taxon>Ancylostoma</taxon>
    </lineage>
</organism>
<sequence length="79" mass="8851">MAEKIRYDVTGLTETRRHRLLNATFGTGEELLLGTCDNRGVGGVVVLVNTNSVMNIDSFHQLTARIGHLRLRKCDQCQH</sequence>
<proteinExistence type="predicted"/>
<evidence type="ECO:0000313" key="2">
    <source>
        <dbReference type="Proteomes" id="UP000054047"/>
    </source>
</evidence>
<gene>
    <name evidence="1" type="ORF">ANCDUO_07967</name>
</gene>
<dbReference type="AlphaFoldDB" id="A0A0C2GRM5"/>
<accession>A0A0C2GRM5</accession>
<dbReference type="Proteomes" id="UP000054047">
    <property type="component" value="Unassembled WGS sequence"/>
</dbReference>
<evidence type="ECO:0000313" key="1">
    <source>
        <dbReference type="EMBL" id="KIH61754.1"/>
    </source>
</evidence>
<reference evidence="1 2" key="1">
    <citation type="submission" date="2013-12" db="EMBL/GenBank/DDBJ databases">
        <title>Draft genome of the parsitic nematode Ancylostoma duodenale.</title>
        <authorList>
            <person name="Mitreva M."/>
        </authorList>
    </citation>
    <scope>NUCLEOTIDE SEQUENCE [LARGE SCALE GENOMIC DNA]</scope>
    <source>
        <strain evidence="1 2">Zhejiang</strain>
    </source>
</reference>
<dbReference type="EMBL" id="KN729841">
    <property type="protein sequence ID" value="KIH61754.1"/>
    <property type="molecule type" value="Genomic_DNA"/>
</dbReference>
<name>A0A0C2GRM5_9BILA</name>
<protein>
    <submittedName>
        <fullName evidence="1">Uncharacterized protein</fullName>
    </submittedName>
</protein>
<keyword evidence="2" id="KW-1185">Reference proteome</keyword>